<dbReference type="Proteomes" id="UP000176288">
    <property type="component" value="Chromosome"/>
</dbReference>
<accession>A0A1D9MKN1</accession>
<dbReference type="AlphaFoldDB" id="A0A1D9MKN1"/>
<organism evidence="10 11">
    <name type="scientific">Boudabousia tangfeifanii</name>
    <dbReference type="NCBI Taxonomy" id="1912795"/>
    <lineage>
        <taxon>Bacteria</taxon>
        <taxon>Bacillati</taxon>
        <taxon>Actinomycetota</taxon>
        <taxon>Actinomycetes</taxon>
        <taxon>Actinomycetales</taxon>
        <taxon>Actinomycetaceae</taxon>
        <taxon>Boudabousia</taxon>
    </lineage>
</organism>
<dbReference type="RefSeq" id="WP_071164376.1">
    <property type="nucleotide sequence ID" value="NZ_CP017812.1"/>
</dbReference>
<protein>
    <recommendedName>
        <fullName evidence="9">Endoribonuclease YbeY</fullName>
        <ecNumber evidence="9">3.1.-.-</ecNumber>
    </recommendedName>
</protein>
<dbReference type="InterPro" id="IPR002036">
    <property type="entry name" value="YbeY"/>
</dbReference>
<name>A0A1D9MKN1_9ACTO</name>
<keyword evidence="6 9" id="KW-0255">Endonuclease</keyword>
<keyword evidence="8 9" id="KW-0862">Zinc</keyword>
<feature type="binding site" evidence="9">
    <location>
        <position position="116"/>
    </location>
    <ligand>
        <name>Zn(2+)</name>
        <dbReference type="ChEBI" id="CHEBI:29105"/>
        <note>catalytic</note>
    </ligand>
</feature>
<dbReference type="EMBL" id="CP017812">
    <property type="protein sequence ID" value="AOZ72911.1"/>
    <property type="molecule type" value="Genomic_DNA"/>
</dbReference>
<keyword evidence="3 9" id="KW-0698">rRNA processing</keyword>
<feature type="binding site" evidence="9">
    <location>
        <position position="120"/>
    </location>
    <ligand>
        <name>Zn(2+)</name>
        <dbReference type="ChEBI" id="CHEBI:29105"/>
        <note>catalytic</note>
    </ligand>
</feature>
<evidence type="ECO:0000256" key="7">
    <source>
        <dbReference type="ARBA" id="ARBA00022801"/>
    </source>
</evidence>
<keyword evidence="5 9" id="KW-0479">Metal-binding</keyword>
<evidence type="ECO:0000313" key="11">
    <source>
        <dbReference type="Proteomes" id="UP000176288"/>
    </source>
</evidence>
<evidence type="ECO:0000256" key="9">
    <source>
        <dbReference type="HAMAP-Rule" id="MF_00009"/>
    </source>
</evidence>
<dbReference type="NCBIfam" id="TIGR00043">
    <property type="entry name" value="rRNA maturation RNase YbeY"/>
    <property type="match status" value="1"/>
</dbReference>
<evidence type="ECO:0000256" key="2">
    <source>
        <dbReference type="ARBA" id="ARBA00022517"/>
    </source>
</evidence>
<dbReference type="GO" id="GO:0006364">
    <property type="term" value="P:rRNA processing"/>
    <property type="evidence" value="ECO:0007669"/>
    <property type="project" value="UniProtKB-UniRule"/>
</dbReference>
<evidence type="ECO:0000256" key="4">
    <source>
        <dbReference type="ARBA" id="ARBA00022722"/>
    </source>
</evidence>
<dbReference type="Gene3D" id="3.40.390.30">
    <property type="entry name" value="Metalloproteases ('zincins'), catalytic domain"/>
    <property type="match status" value="1"/>
</dbReference>
<dbReference type="STRING" id="1912795.BK816_06075"/>
<dbReference type="InterPro" id="IPR020549">
    <property type="entry name" value="YbeY_CS"/>
</dbReference>
<proteinExistence type="inferred from homology"/>
<comment type="subcellular location">
    <subcellularLocation>
        <location evidence="9">Cytoplasm</location>
    </subcellularLocation>
</comment>
<dbReference type="InterPro" id="IPR023091">
    <property type="entry name" value="MetalPrtase_cat_dom_sf_prd"/>
</dbReference>
<sequence length="152" mass="17033">MSIEVSNETEVEIDEKEFVDAARYVLGKMHVSGQVELAILFVEPEVSERLHLDWLDLEGPTDVMSFPMDELRPGTSLSPVTEGTLGDIVICPQVAAKQAQAAHHAVIEEMLLLLTHGILHLLGYDHAEPEEEKEMFTLQRQLLLSYLAERKA</sequence>
<comment type="cofactor">
    <cofactor evidence="9">
        <name>Zn(2+)</name>
        <dbReference type="ChEBI" id="CHEBI:29105"/>
    </cofactor>
    <text evidence="9">Binds 1 zinc ion.</text>
</comment>
<dbReference type="SUPFAM" id="SSF55486">
    <property type="entry name" value="Metalloproteases ('zincins'), catalytic domain"/>
    <property type="match status" value="1"/>
</dbReference>
<dbReference type="GO" id="GO:0004222">
    <property type="term" value="F:metalloendopeptidase activity"/>
    <property type="evidence" value="ECO:0007669"/>
    <property type="project" value="InterPro"/>
</dbReference>
<keyword evidence="4 9" id="KW-0540">Nuclease</keyword>
<keyword evidence="11" id="KW-1185">Reference proteome</keyword>
<evidence type="ECO:0000256" key="8">
    <source>
        <dbReference type="ARBA" id="ARBA00022833"/>
    </source>
</evidence>
<keyword evidence="2 9" id="KW-0690">Ribosome biogenesis</keyword>
<keyword evidence="7 9" id="KW-0378">Hydrolase</keyword>
<comment type="similarity">
    <text evidence="1 9">Belongs to the endoribonuclease YbeY family.</text>
</comment>
<comment type="function">
    <text evidence="9">Single strand-specific metallo-endoribonuclease involved in late-stage 70S ribosome quality control and in maturation of the 3' terminus of the 16S rRNA.</text>
</comment>
<dbReference type="KEGG" id="avu:BK816_06075"/>
<evidence type="ECO:0000256" key="5">
    <source>
        <dbReference type="ARBA" id="ARBA00022723"/>
    </source>
</evidence>
<evidence type="ECO:0000256" key="3">
    <source>
        <dbReference type="ARBA" id="ARBA00022552"/>
    </source>
</evidence>
<dbReference type="EC" id="3.1.-.-" evidence="9"/>
<dbReference type="PANTHER" id="PTHR46986:SF1">
    <property type="entry name" value="ENDORIBONUCLEASE YBEY, CHLOROPLASTIC"/>
    <property type="match status" value="1"/>
</dbReference>
<dbReference type="GO" id="GO:0004521">
    <property type="term" value="F:RNA endonuclease activity"/>
    <property type="evidence" value="ECO:0007669"/>
    <property type="project" value="UniProtKB-UniRule"/>
</dbReference>
<dbReference type="PANTHER" id="PTHR46986">
    <property type="entry name" value="ENDORIBONUCLEASE YBEY, CHLOROPLASTIC"/>
    <property type="match status" value="1"/>
</dbReference>
<keyword evidence="9" id="KW-0963">Cytoplasm</keyword>
<dbReference type="Pfam" id="PF02130">
    <property type="entry name" value="YbeY"/>
    <property type="match status" value="1"/>
</dbReference>
<dbReference type="PROSITE" id="PS01306">
    <property type="entry name" value="UPF0054"/>
    <property type="match status" value="1"/>
</dbReference>
<reference evidence="10 11" key="1">
    <citation type="submission" date="2016-10" db="EMBL/GenBank/DDBJ databases">
        <title>Actinomyces aegypiusis sp. nov., isolated from the Aegypius monachus in Qinghai Tibet Plateau China.</title>
        <authorList>
            <person name="Wang Y."/>
        </authorList>
    </citation>
    <scope>NUCLEOTIDE SEQUENCE [LARGE SCALE GENOMIC DNA]</scope>
    <source>
        <strain evidence="10 11">VUL4_3</strain>
    </source>
</reference>
<dbReference type="GO" id="GO:0008270">
    <property type="term" value="F:zinc ion binding"/>
    <property type="evidence" value="ECO:0007669"/>
    <property type="project" value="UniProtKB-UniRule"/>
</dbReference>
<gene>
    <name evidence="9" type="primary">ybeY</name>
    <name evidence="10" type="ORF">BK816_06075</name>
</gene>
<evidence type="ECO:0000256" key="6">
    <source>
        <dbReference type="ARBA" id="ARBA00022759"/>
    </source>
</evidence>
<dbReference type="GO" id="GO:0005737">
    <property type="term" value="C:cytoplasm"/>
    <property type="evidence" value="ECO:0007669"/>
    <property type="project" value="UniProtKB-SubCell"/>
</dbReference>
<dbReference type="HAMAP" id="MF_00009">
    <property type="entry name" value="Endoribonucl_YbeY"/>
    <property type="match status" value="1"/>
</dbReference>
<evidence type="ECO:0000256" key="1">
    <source>
        <dbReference type="ARBA" id="ARBA00010875"/>
    </source>
</evidence>
<feature type="binding site" evidence="9">
    <location>
        <position position="126"/>
    </location>
    <ligand>
        <name>Zn(2+)</name>
        <dbReference type="ChEBI" id="CHEBI:29105"/>
        <note>catalytic</note>
    </ligand>
</feature>
<evidence type="ECO:0000313" key="10">
    <source>
        <dbReference type="EMBL" id="AOZ72911.1"/>
    </source>
</evidence>
<dbReference type="OrthoDB" id="9807740at2"/>